<accession>A0A388LKE4</accession>
<feature type="signal peptide" evidence="2">
    <location>
        <begin position="1"/>
        <end position="21"/>
    </location>
</feature>
<comment type="caution">
    <text evidence="3">The sequence shown here is derived from an EMBL/GenBank/DDBJ whole genome shotgun (WGS) entry which is preliminary data.</text>
</comment>
<protein>
    <recommendedName>
        <fullName evidence="5">FAS1 domain-containing protein</fullName>
    </recommendedName>
</protein>
<evidence type="ECO:0000313" key="3">
    <source>
        <dbReference type="EMBL" id="GBG82747.1"/>
    </source>
</evidence>
<evidence type="ECO:0008006" key="5">
    <source>
        <dbReference type="Google" id="ProtNLM"/>
    </source>
</evidence>
<dbReference type="InterPro" id="IPR036378">
    <property type="entry name" value="FAS1_dom_sf"/>
</dbReference>
<dbReference type="EMBL" id="BFEA01000416">
    <property type="protein sequence ID" value="GBG82747.1"/>
    <property type="molecule type" value="Genomic_DNA"/>
</dbReference>
<name>A0A388LKE4_CHABU</name>
<sequence>MFYNALVASQINLTLIGIVGGGKVTVFEPNNGPIAMLSEKLNLCLDTQCSKIEVLTQILLFHLVVGGNYTAAELTDLSKLTAASGMPSDLVTLGDGTIMVEGPAKQIMLVYDYPSHELNALGVHVDICISKSKREATGYTVSALRMRDADKVAKEAAKPKRKVAKGGTMEKTLIYEPSGAAQSDDEGDGAAPTRPSNLQFSSASSKIFPVEKGFFMDYGEDGKMNTNTYFCTVILDMILDIPAHERGYNHRGLNPLHVEDIESAMERSVLEKFDHSKPIYSKPTLILVPLHNKPTVDPITGQSCRAIRVTPEKFRVDQVDRYYWYPLSGQHNVEAARLFIDRRRDLLTDLRVDYWTARPVHFPDEHEDNYQQLSTYENLKDKMAIPPPQRFIVTAIKQTYKDWGCPQVGLGIAVRGPAKDKKNKYEEFAKAALRQTGSSKNWELSQGTWERKWSGILAPYMVLAKATDDVWEKVMKVYDAWERRDLPGRDGILPRRKIDTVGRTSKAGPGSYEEKDRRIAVNWVPRTGGANHFVAVRDPDVHVWKTITTLGRRERIQALTDLISGFVILSPKTSVKAENAGLQGMDVYVDNIKKDRAMLRLFHYFRWEQSHDDPQQRPPWNDEFFKDLCIILKEFESEGLTWEKWAVNRNKYFKNSNYVDRFPKKLGGENVKAVGETEKLAQECPAGFRNFVERIFDKSKQRGCESIRLSGLAKHIHFKKQNCISVFVPFWFKAHGVPNDEGDAADVQRAMKHFECHVAILDLCHPTPLHIWIDDVFRSVYNFLCDLCGEYWSLVCFFPRSWETTFIQRIRDFDNVHLVISAWARRTQHSVKHPNRVGNMPLGEFDRIFVIMYSNDGDYHQNTINVHELDTTLSNDLVKGGASSSTSFEPPRQMRAFNEKFEEKPFAMTK</sequence>
<dbReference type="OrthoDB" id="286301at2759"/>
<evidence type="ECO:0000256" key="1">
    <source>
        <dbReference type="SAM" id="MobiDB-lite"/>
    </source>
</evidence>
<keyword evidence="2" id="KW-0732">Signal</keyword>
<reference evidence="3 4" key="1">
    <citation type="journal article" date="2018" name="Cell">
        <title>The Chara Genome: Secondary Complexity and Implications for Plant Terrestrialization.</title>
        <authorList>
            <person name="Nishiyama T."/>
            <person name="Sakayama H."/>
            <person name="Vries J.D."/>
            <person name="Buschmann H."/>
            <person name="Saint-Marcoux D."/>
            <person name="Ullrich K.K."/>
            <person name="Haas F.B."/>
            <person name="Vanderstraeten L."/>
            <person name="Becker D."/>
            <person name="Lang D."/>
            <person name="Vosolsobe S."/>
            <person name="Rombauts S."/>
            <person name="Wilhelmsson P.K.I."/>
            <person name="Janitza P."/>
            <person name="Kern R."/>
            <person name="Heyl A."/>
            <person name="Rumpler F."/>
            <person name="Villalobos L.I.A.C."/>
            <person name="Clay J.M."/>
            <person name="Skokan R."/>
            <person name="Toyoda A."/>
            <person name="Suzuki Y."/>
            <person name="Kagoshima H."/>
            <person name="Schijlen E."/>
            <person name="Tajeshwar N."/>
            <person name="Catarino B."/>
            <person name="Hetherington A.J."/>
            <person name="Saltykova A."/>
            <person name="Bonnot C."/>
            <person name="Breuninger H."/>
            <person name="Symeonidi A."/>
            <person name="Radhakrishnan G.V."/>
            <person name="Van Nieuwerburgh F."/>
            <person name="Deforce D."/>
            <person name="Chang C."/>
            <person name="Karol K.G."/>
            <person name="Hedrich R."/>
            <person name="Ulvskov P."/>
            <person name="Glockner G."/>
            <person name="Delwiche C.F."/>
            <person name="Petrasek J."/>
            <person name="Van de Peer Y."/>
            <person name="Friml J."/>
            <person name="Beilby M."/>
            <person name="Dolan L."/>
            <person name="Kohara Y."/>
            <person name="Sugano S."/>
            <person name="Fujiyama A."/>
            <person name="Delaux P.-M."/>
            <person name="Quint M."/>
            <person name="TheiBen G."/>
            <person name="Hagemann M."/>
            <person name="Harholt J."/>
            <person name="Dunand C."/>
            <person name="Zachgo S."/>
            <person name="Langdale J."/>
            <person name="Maumus F."/>
            <person name="Straeten D.V.D."/>
            <person name="Gould S.B."/>
            <person name="Rensing S.A."/>
        </authorList>
    </citation>
    <scope>NUCLEOTIDE SEQUENCE [LARGE SCALE GENOMIC DNA]</scope>
    <source>
        <strain evidence="3 4">S276</strain>
    </source>
</reference>
<dbReference type="Gramene" id="GBG82747">
    <property type="protein sequence ID" value="GBG82747"/>
    <property type="gene ID" value="CBR_g36276"/>
</dbReference>
<dbReference type="AlphaFoldDB" id="A0A388LKE4"/>
<dbReference type="Proteomes" id="UP000265515">
    <property type="component" value="Unassembled WGS sequence"/>
</dbReference>
<dbReference type="SUPFAM" id="SSF82153">
    <property type="entry name" value="FAS1 domain"/>
    <property type="match status" value="1"/>
</dbReference>
<evidence type="ECO:0000313" key="4">
    <source>
        <dbReference type="Proteomes" id="UP000265515"/>
    </source>
</evidence>
<keyword evidence="4" id="KW-1185">Reference proteome</keyword>
<proteinExistence type="predicted"/>
<gene>
    <name evidence="3" type="ORF">CBR_g36276</name>
</gene>
<organism evidence="3 4">
    <name type="scientific">Chara braunii</name>
    <name type="common">Braun's stonewort</name>
    <dbReference type="NCBI Taxonomy" id="69332"/>
    <lineage>
        <taxon>Eukaryota</taxon>
        <taxon>Viridiplantae</taxon>
        <taxon>Streptophyta</taxon>
        <taxon>Charophyceae</taxon>
        <taxon>Charales</taxon>
        <taxon>Characeae</taxon>
        <taxon>Chara</taxon>
    </lineage>
</organism>
<evidence type="ECO:0000256" key="2">
    <source>
        <dbReference type="SAM" id="SignalP"/>
    </source>
</evidence>
<feature type="chain" id="PRO_5017230937" description="FAS1 domain-containing protein" evidence="2">
    <location>
        <begin position="22"/>
        <end position="910"/>
    </location>
</feature>
<feature type="region of interest" description="Disordered" evidence="1">
    <location>
        <begin position="179"/>
        <end position="199"/>
    </location>
</feature>